<proteinExistence type="predicted"/>
<keyword evidence="3" id="KW-1185">Reference proteome</keyword>
<organism evidence="2 3">
    <name type="scientific">Paenibacillus albiflavus</name>
    <dbReference type="NCBI Taxonomy" id="2545760"/>
    <lineage>
        <taxon>Bacteria</taxon>
        <taxon>Bacillati</taxon>
        <taxon>Bacillota</taxon>
        <taxon>Bacilli</taxon>
        <taxon>Bacillales</taxon>
        <taxon>Paenibacillaceae</taxon>
        <taxon>Paenibacillus</taxon>
    </lineage>
</organism>
<evidence type="ECO:0000313" key="2">
    <source>
        <dbReference type="EMBL" id="TCZ76520.1"/>
    </source>
</evidence>
<comment type="caution">
    <text evidence="2">The sequence shown here is derived from an EMBL/GenBank/DDBJ whole genome shotgun (WGS) entry which is preliminary data.</text>
</comment>
<dbReference type="EMBL" id="SKFG01000012">
    <property type="protein sequence ID" value="TCZ76520.1"/>
    <property type="molecule type" value="Genomic_DNA"/>
</dbReference>
<gene>
    <name evidence="2" type="ORF">E0485_13020</name>
</gene>
<feature type="domain" description="Prenylated flavin chaperone LpdD-like" evidence="1">
    <location>
        <begin position="16"/>
        <end position="128"/>
    </location>
</feature>
<dbReference type="Pfam" id="PF21758">
    <property type="entry name" value="PAC_bac"/>
    <property type="match status" value="1"/>
</dbReference>
<accession>A0A4R4EC38</accession>
<evidence type="ECO:0000259" key="1">
    <source>
        <dbReference type="Pfam" id="PF21758"/>
    </source>
</evidence>
<dbReference type="AlphaFoldDB" id="A0A4R4EC38"/>
<evidence type="ECO:0000313" key="3">
    <source>
        <dbReference type="Proteomes" id="UP000295418"/>
    </source>
</evidence>
<dbReference type="Proteomes" id="UP000295418">
    <property type="component" value="Unassembled WGS sequence"/>
</dbReference>
<dbReference type="OrthoDB" id="2474789at2"/>
<sequence length="129" mass="13887">MQQLPWQVDTVSVGAGRTIVQAVVVSVDQGINLYIGGGEDPHIGTVIICEPRPSLRNDGTYSCTTSVHNFLGHKDDLLAKPIAEALCKQLRKPVVITAGIHVDDATDEELEAFLASIPLLTDKLISRLS</sequence>
<dbReference type="RefSeq" id="WP_132418493.1">
    <property type="nucleotide sequence ID" value="NZ_SKFG01000012.1"/>
</dbReference>
<dbReference type="InterPro" id="IPR048844">
    <property type="entry name" value="LpdD_chaperone-like"/>
</dbReference>
<name>A0A4R4EC38_9BACL</name>
<protein>
    <recommendedName>
        <fullName evidence="1">Prenylated flavin chaperone LpdD-like domain-containing protein</fullName>
    </recommendedName>
</protein>
<reference evidence="2 3" key="1">
    <citation type="submission" date="2019-03" db="EMBL/GenBank/DDBJ databases">
        <authorList>
            <person name="Kim M.K.M."/>
        </authorList>
    </citation>
    <scope>NUCLEOTIDE SEQUENCE [LARGE SCALE GENOMIC DNA]</scope>
    <source>
        <strain evidence="2 3">18JY21-1</strain>
    </source>
</reference>